<name>A0A554SGH5_9ACTN</name>
<dbReference type="InterPro" id="IPR013589">
    <property type="entry name" value="Bac_transglu_N"/>
</dbReference>
<dbReference type="SUPFAM" id="SSF54001">
    <property type="entry name" value="Cysteine proteinases"/>
    <property type="match status" value="1"/>
</dbReference>
<evidence type="ECO:0000259" key="1">
    <source>
        <dbReference type="SMART" id="SM00460"/>
    </source>
</evidence>
<feature type="domain" description="Transglutaminase-like" evidence="1">
    <location>
        <begin position="175"/>
        <end position="245"/>
    </location>
</feature>
<dbReference type="OrthoDB" id="9804023at2"/>
<dbReference type="SMART" id="SM00460">
    <property type="entry name" value="TGc"/>
    <property type="match status" value="1"/>
</dbReference>
<dbReference type="InterPro" id="IPR002931">
    <property type="entry name" value="Transglutaminase-like"/>
</dbReference>
<dbReference type="RefSeq" id="WP_143911547.1">
    <property type="nucleotide sequence ID" value="NZ_VLNT01000002.1"/>
</dbReference>
<dbReference type="EMBL" id="VLNT01000002">
    <property type="protein sequence ID" value="TSD65423.1"/>
    <property type="molecule type" value="Genomic_DNA"/>
</dbReference>
<protein>
    <submittedName>
        <fullName evidence="2">Transglutaminase family protein</fullName>
    </submittedName>
</protein>
<accession>A0A554SGH5</accession>
<dbReference type="Proteomes" id="UP000316988">
    <property type="component" value="Unassembled WGS sequence"/>
</dbReference>
<dbReference type="Pfam" id="PF08379">
    <property type="entry name" value="Bact_transglu_N"/>
    <property type="match status" value="1"/>
</dbReference>
<dbReference type="Gene3D" id="3.10.620.30">
    <property type="match status" value="1"/>
</dbReference>
<evidence type="ECO:0000313" key="3">
    <source>
        <dbReference type="Proteomes" id="UP000316988"/>
    </source>
</evidence>
<comment type="caution">
    <text evidence="2">The sequence shown here is derived from an EMBL/GenBank/DDBJ whole genome shotgun (WGS) entry which is preliminary data.</text>
</comment>
<proteinExistence type="predicted"/>
<dbReference type="InterPro" id="IPR038765">
    <property type="entry name" value="Papain-like_cys_pep_sf"/>
</dbReference>
<sequence length="290" mass="31866">MTRYQVQHRTSYSYDALVTSSYGVAWVMPRRMPGQEVADATVAVLPEPEDLGISSDYYGNEVRYFHVTSPHTELVVDAHSVVDVATVEFPRALLDRAWETCRPLGSAEPRAWRAVDFALESPLVEHPDSAREYAAATLSPERPVGEAVSELVHRIHADFAYRPGVTSVTSTVDEVFAAQAGVCQDFTHLLLSCLRSHGLAARYVSGYLATTPPPGRDRLVGADASHAWAAVWLGDDHWLAVDPTNDTRVDDRYVTVAWGRDYGDVPPVKGTVFTTAFSSELSVYVDVQAV</sequence>
<evidence type="ECO:0000313" key="2">
    <source>
        <dbReference type="EMBL" id="TSD65423.1"/>
    </source>
</evidence>
<keyword evidence="3" id="KW-1185">Reference proteome</keyword>
<dbReference type="PANTHER" id="PTHR33490">
    <property type="entry name" value="BLR5614 PROTEIN-RELATED"/>
    <property type="match status" value="1"/>
</dbReference>
<organism evidence="2 3">
    <name type="scientific">Aeromicrobium piscarium</name>
    <dbReference type="NCBI Taxonomy" id="2590901"/>
    <lineage>
        <taxon>Bacteria</taxon>
        <taxon>Bacillati</taxon>
        <taxon>Actinomycetota</taxon>
        <taxon>Actinomycetes</taxon>
        <taxon>Propionibacteriales</taxon>
        <taxon>Nocardioidaceae</taxon>
        <taxon>Aeromicrobium</taxon>
    </lineage>
</organism>
<gene>
    <name evidence="2" type="ORF">FNM00_03065</name>
</gene>
<dbReference type="AlphaFoldDB" id="A0A554SGH5"/>
<dbReference type="Pfam" id="PF01841">
    <property type="entry name" value="Transglut_core"/>
    <property type="match status" value="1"/>
</dbReference>
<reference evidence="2 3" key="1">
    <citation type="submission" date="2019-07" db="EMBL/GenBank/DDBJ databases">
        <authorList>
            <person name="Zhao L.H."/>
        </authorList>
    </citation>
    <scope>NUCLEOTIDE SEQUENCE [LARGE SCALE GENOMIC DNA]</scope>
    <source>
        <strain evidence="2 3">Co35</strain>
    </source>
</reference>
<dbReference type="PANTHER" id="PTHR33490:SF7">
    <property type="entry name" value="BLR2979 PROTEIN"/>
    <property type="match status" value="1"/>
</dbReference>